<reference evidence="3" key="2">
    <citation type="submission" date="2021-01" db="EMBL/GenBank/DDBJ databases">
        <authorList>
            <person name="Kang M."/>
        </authorList>
    </citation>
    <scope>NUCLEOTIDE SEQUENCE</scope>
    <source>
        <strain evidence="3">KACC 17527</strain>
    </source>
</reference>
<evidence type="ECO:0000256" key="1">
    <source>
        <dbReference type="SAM" id="MobiDB-lite"/>
    </source>
</evidence>
<evidence type="ECO:0000256" key="2">
    <source>
        <dbReference type="SAM" id="SignalP"/>
    </source>
</evidence>
<feature type="region of interest" description="Disordered" evidence="1">
    <location>
        <begin position="17"/>
        <end position="86"/>
    </location>
</feature>
<dbReference type="AlphaFoldDB" id="A0A934WMR8"/>
<evidence type="ECO:0008006" key="5">
    <source>
        <dbReference type="Google" id="ProtNLM"/>
    </source>
</evidence>
<accession>A0A934WMR8</accession>
<keyword evidence="2" id="KW-0732">Signal</keyword>
<dbReference type="EMBL" id="JAEPWM010000003">
    <property type="protein sequence ID" value="MBK6006452.1"/>
    <property type="molecule type" value="Genomic_DNA"/>
</dbReference>
<feature type="chain" id="PRO_5037945984" description="DUF3106 domain-containing protein" evidence="2">
    <location>
        <begin position="19"/>
        <end position="86"/>
    </location>
</feature>
<keyword evidence="4" id="KW-1185">Reference proteome</keyword>
<sequence>MKSVFALLLMLGSLAAQAAPQPQGAPRPAPSAPELRQALQQYHPGSAASPVRLTAEQRAELRRQLSEYGPPPWATTVAVPMQRKDP</sequence>
<comment type="caution">
    <text evidence="3">The sequence shown here is derived from an EMBL/GenBank/DDBJ whole genome shotgun (WGS) entry which is preliminary data.</text>
</comment>
<gene>
    <name evidence="3" type="ORF">JJB11_10140</name>
</gene>
<evidence type="ECO:0000313" key="4">
    <source>
        <dbReference type="Proteomes" id="UP000630528"/>
    </source>
</evidence>
<feature type="signal peptide" evidence="2">
    <location>
        <begin position="1"/>
        <end position="18"/>
    </location>
</feature>
<feature type="compositionally biased region" description="Basic and acidic residues" evidence="1">
    <location>
        <begin position="55"/>
        <end position="65"/>
    </location>
</feature>
<dbReference type="RefSeq" id="WP_201169722.1">
    <property type="nucleotide sequence ID" value="NZ_JAEPWM010000003.1"/>
</dbReference>
<organism evidence="3 4">
    <name type="scientific">Ramlibacter ginsenosidimutans</name>
    <dbReference type="NCBI Taxonomy" id="502333"/>
    <lineage>
        <taxon>Bacteria</taxon>
        <taxon>Pseudomonadati</taxon>
        <taxon>Pseudomonadota</taxon>
        <taxon>Betaproteobacteria</taxon>
        <taxon>Burkholderiales</taxon>
        <taxon>Comamonadaceae</taxon>
        <taxon>Ramlibacter</taxon>
    </lineage>
</organism>
<evidence type="ECO:0000313" key="3">
    <source>
        <dbReference type="EMBL" id="MBK6006452.1"/>
    </source>
</evidence>
<protein>
    <recommendedName>
        <fullName evidence="5">DUF3106 domain-containing protein</fullName>
    </recommendedName>
</protein>
<reference evidence="3" key="1">
    <citation type="journal article" date="2012" name="J. Microbiol. Biotechnol.">
        <title>Ramlibacter ginsenosidimutans sp. nov., with ginsenoside-converting activity.</title>
        <authorList>
            <person name="Wang L."/>
            <person name="An D.S."/>
            <person name="Kim S.G."/>
            <person name="Jin F.X."/>
            <person name="Kim S.C."/>
            <person name="Lee S.T."/>
            <person name="Im W.T."/>
        </authorList>
    </citation>
    <scope>NUCLEOTIDE SEQUENCE</scope>
    <source>
        <strain evidence="3">KACC 17527</strain>
    </source>
</reference>
<proteinExistence type="predicted"/>
<dbReference type="Proteomes" id="UP000630528">
    <property type="component" value="Unassembled WGS sequence"/>
</dbReference>
<name>A0A934WMR8_9BURK</name>